<dbReference type="Proteomes" id="UP000197619">
    <property type="component" value="Unassembled WGS sequence"/>
</dbReference>
<dbReference type="SUPFAM" id="SSF52540">
    <property type="entry name" value="P-loop containing nucleoside triphosphate hydrolases"/>
    <property type="match status" value="1"/>
</dbReference>
<dbReference type="Gene3D" id="3.40.850.10">
    <property type="entry name" value="Kinesin motor domain"/>
    <property type="match status" value="1"/>
</dbReference>
<dbReference type="InterPro" id="IPR001752">
    <property type="entry name" value="Kinesin_motor_dom"/>
</dbReference>
<dbReference type="GO" id="GO:0090307">
    <property type="term" value="P:mitotic spindle assembly"/>
    <property type="evidence" value="ECO:0007669"/>
    <property type="project" value="TreeGrafter"/>
</dbReference>
<keyword evidence="7 9" id="KW-0505">Motor protein</keyword>
<evidence type="ECO:0000256" key="4">
    <source>
        <dbReference type="ARBA" id="ARBA00022741"/>
    </source>
</evidence>
<evidence type="ECO:0000256" key="9">
    <source>
        <dbReference type="PROSITE-ProRule" id="PRU00283"/>
    </source>
</evidence>
<dbReference type="InterPro" id="IPR036961">
    <property type="entry name" value="Kinesin_motor_dom_sf"/>
</dbReference>
<evidence type="ECO:0000259" key="12">
    <source>
        <dbReference type="PROSITE" id="PS50067"/>
    </source>
</evidence>
<evidence type="ECO:0000256" key="10">
    <source>
        <dbReference type="SAM" id="Coils"/>
    </source>
</evidence>
<dbReference type="GO" id="GO:0051231">
    <property type="term" value="P:spindle elongation"/>
    <property type="evidence" value="ECO:0007669"/>
    <property type="project" value="TreeGrafter"/>
</dbReference>
<keyword evidence="3" id="KW-0597">Phosphoprotein</keyword>
<dbReference type="EMBL" id="MUZQ01000013">
    <property type="protein sequence ID" value="OWK63413.1"/>
    <property type="molecule type" value="Genomic_DNA"/>
</dbReference>
<feature type="coiled-coil region" evidence="10">
    <location>
        <begin position="290"/>
        <end position="357"/>
    </location>
</feature>
<evidence type="ECO:0000256" key="3">
    <source>
        <dbReference type="ARBA" id="ARBA00022553"/>
    </source>
</evidence>
<keyword evidence="6 10" id="KW-0175">Coiled coil</keyword>
<feature type="domain" description="Kinesin motor" evidence="12">
    <location>
        <begin position="1"/>
        <end position="156"/>
    </location>
</feature>
<keyword evidence="14" id="KW-1185">Reference proteome</keyword>
<proteinExistence type="inferred from homology"/>
<evidence type="ECO:0000256" key="7">
    <source>
        <dbReference type="ARBA" id="ARBA00023175"/>
    </source>
</evidence>
<dbReference type="InterPro" id="IPR047149">
    <property type="entry name" value="KIF11-like"/>
</dbReference>
<dbReference type="GO" id="GO:0008017">
    <property type="term" value="F:microtubule binding"/>
    <property type="evidence" value="ECO:0007669"/>
    <property type="project" value="InterPro"/>
</dbReference>
<evidence type="ECO:0000256" key="6">
    <source>
        <dbReference type="ARBA" id="ARBA00023054"/>
    </source>
</evidence>
<reference evidence="13 14" key="1">
    <citation type="submission" date="2017-05" db="EMBL/GenBank/DDBJ databases">
        <title>Genome of assembly of the Bengalese finch, Lonchura striata domestica.</title>
        <authorList>
            <person name="Colquitt B.M."/>
            <person name="Brainard M.S."/>
        </authorList>
    </citation>
    <scope>NUCLEOTIDE SEQUENCE [LARGE SCALE GENOMIC DNA]</scope>
    <source>
        <strain evidence="13">White83orange57</strain>
    </source>
</reference>
<dbReference type="PANTHER" id="PTHR47970:SF29">
    <property type="entry name" value="KINESIN FAMILY MEMBER 20B"/>
    <property type="match status" value="1"/>
</dbReference>
<evidence type="ECO:0000256" key="5">
    <source>
        <dbReference type="ARBA" id="ARBA00022840"/>
    </source>
</evidence>
<feature type="coiled-coil region" evidence="10">
    <location>
        <begin position="388"/>
        <end position="481"/>
    </location>
</feature>
<evidence type="ECO:0000256" key="11">
    <source>
        <dbReference type="SAM" id="MobiDB-lite"/>
    </source>
</evidence>
<gene>
    <name evidence="13" type="primary">KIF20A</name>
    <name evidence="13" type="ORF">RLOC_00005541</name>
</gene>
<dbReference type="GO" id="GO:0072686">
    <property type="term" value="C:mitotic spindle"/>
    <property type="evidence" value="ECO:0007669"/>
    <property type="project" value="TreeGrafter"/>
</dbReference>
<keyword evidence="4 9" id="KW-0547">Nucleotide-binding</keyword>
<dbReference type="PROSITE" id="PS50067">
    <property type="entry name" value="KINESIN_MOTOR_2"/>
    <property type="match status" value="1"/>
</dbReference>
<evidence type="ECO:0000256" key="2">
    <source>
        <dbReference type="ARBA" id="ARBA00022490"/>
    </source>
</evidence>
<comment type="similarity">
    <text evidence="9">Belongs to the TRAFAC class myosin-kinesin ATPase superfamily. Kinesin family.</text>
</comment>
<keyword evidence="2" id="KW-0963">Cytoplasm</keyword>
<feature type="binding site" evidence="9">
    <location>
        <begin position="119"/>
        <end position="126"/>
    </location>
    <ligand>
        <name>ATP</name>
        <dbReference type="ChEBI" id="CHEBI:30616"/>
    </ligand>
</feature>
<comment type="caution">
    <text evidence="13">The sequence shown here is derived from an EMBL/GenBank/DDBJ whole genome shotgun (WGS) entry which is preliminary data.</text>
</comment>
<dbReference type="InterPro" id="IPR027417">
    <property type="entry name" value="P-loop_NTPase"/>
</dbReference>
<dbReference type="GO" id="GO:0008574">
    <property type="term" value="F:plus-end-directed microtubule motor activity"/>
    <property type="evidence" value="ECO:0007669"/>
    <property type="project" value="TreeGrafter"/>
</dbReference>
<sequence>MADERKNYVSMEVCDVLESVSFLSVDGKPSPLESTVLPNTEEQQGCVTIEDAQTVILSAPKESSAMKNSERGIGHAVHSFTFSQVFGPETTQSEFFEGSMKDVIKAYINGVNGLVFTYGVTNAGKTFTIQGTPKDLGILPRSLDVIFKHIRGRHYLKMNFKPYLSNDVKKLEDEQAKQEQALKTAILASLKEVSDQMLLKTALVNHLWIFQVIQTILPKNFGYFPPKMVGGDGKPIMHFGANTSVGDFADSTETSAEEEVDITILSHELECRHIMYNQHVLFSNRLEDMKDSYEEKLESKFEMYKEAIKKHAYMCAMEQIEDHYVPIEEFLAEQEKVEDRERKILQLERQLDEQSGRLLALGSLSSDILTTENNMEQDLMDSTLKRANEGLQKQCKEKEELIKSLKFKIQKLNETLLEANEGYRKMAEENSQLKHTIMLKDQEMISLQNWAKRVLELEETVSSLQKELEEQKNNFFAEESKQQKPRRGLLANLKSTVACTASTPLGKGWGKYEEASPYSRKQGLLPHKAKE</sequence>
<dbReference type="PANTHER" id="PTHR47970">
    <property type="entry name" value="KINESIN-LIKE PROTEIN KIF11"/>
    <property type="match status" value="1"/>
</dbReference>
<name>A0A218VBP7_9PASE</name>
<dbReference type="GO" id="GO:0005634">
    <property type="term" value="C:nucleus"/>
    <property type="evidence" value="ECO:0007669"/>
    <property type="project" value="TreeGrafter"/>
</dbReference>
<evidence type="ECO:0000256" key="8">
    <source>
        <dbReference type="ARBA" id="ARBA00023212"/>
    </source>
</evidence>
<comment type="subcellular location">
    <subcellularLocation>
        <location evidence="1">Cytoplasm</location>
        <location evidence="1">Cytoskeleton</location>
        <location evidence="1">Spindle</location>
    </subcellularLocation>
</comment>
<dbReference type="STRING" id="299123.ENSLSDP00000020258"/>
<dbReference type="AlphaFoldDB" id="A0A218VBP7"/>
<protein>
    <submittedName>
        <fullName evidence="13">Kinesin-like protein KIF20A</fullName>
    </submittedName>
</protein>
<dbReference type="Pfam" id="PF00225">
    <property type="entry name" value="Kinesin"/>
    <property type="match status" value="1"/>
</dbReference>
<dbReference type="GO" id="GO:0007018">
    <property type="term" value="P:microtubule-based movement"/>
    <property type="evidence" value="ECO:0007669"/>
    <property type="project" value="InterPro"/>
</dbReference>
<keyword evidence="5 9" id="KW-0067">ATP-binding</keyword>
<evidence type="ECO:0000313" key="14">
    <source>
        <dbReference type="Proteomes" id="UP000197619"/>
    </source>
</evidence>
<evidence type="ECO:0000313" key="13">
    <source>
        <dbReference type="EMBL" id="OWK63413.1"/>
    </source>
</evidence>
<keyword evidence="8" id="KW-0206">Cytoskeleton</keyword>
<evidence type="ECO:0000256" key="1">
    <source>
        <dbReference type="ARBA" id="ARBA00004186"/>
    </source>
</evidence>
<dbReference type="GO" id="GO:0005876">
    <property type="term" value="C:spindle microtubule"/>
    <property type="evidence" value="ECO:0007669"/>
    <property type="project" value="TreeGrafter"/>
</dbReference>
<dbReference type="SMART" id="SM00129">
    <property type="entry name" value="KISc"/>
    <property type="match status" value="1"/>
</dbReference>
<feature type="region of interest" description="Disordered" evidence="11">
    <location>
        <begin position="501"/>
        <end position="531"/>
    </location>
</feature>
<organism evidence="13 14">
    <name type="scientific">Lonchura striata</name>
    <name type="common">white-rumped munia</name>
    <dbReference type="NCBI Taxonomy" id="40157"/>
    <lineage>
        <taxon>Eukaryota</taxon>
        <taxon>Metazoa</taxon>
        <taxon>Chordata</taxon>
        <taxon>Craniata</taxon>
        <taxon>Vertebrata</taxon>
        <taxon>Euteleostomi</taxon>
        <taxon>Archelosauria</taxon>
        <taxon>Archosauria</taxon>
        <taxon>Dinosauria</taxon>
        <taxon>Saurischia</taxon>
        <taxon>Theropoda</taxon>
        <taxon>Coelurosauria</taxon>
        <taxon>Aves</taxon>
        <taxon>Neognathae</taxon>
        <taxon>Neoaves</taxon>
        <taxon>Telluraves</taxon>
        <taxon>Australaves</taxon>
        <taxon>Passeriformes</taxon>
        <taxon>Passeroidea</taxon>
        <taxon>Estrildidae</taxon>
        <taxon>Estrildinae</taxon>
        <taxon>Lonchura</taxon>
    </lineage>
</organism>
<dbReference type="GO" id="GO:0005524">
    <property type="term" value="F:ATP binding"/>
    <property type="evidence" value="ECO:0007669"/>
    <property type="project" value="UniProtKB-UniRule"/>
</dbReference>
<accession>A0A218VBP7</accession>